<dbReference type="SMR" id="Q55D64"/>
<dbReference type="STRING" id="44689.Q55D64"/>
<proteinExistence type="predicted"/>
<dbReference type="eggNOG" id="ENOG502R8ZR">
    <property type="taxonomic scope" value="Eukaryota"/>
</dbReference>
<feature type="region of interest" description="Disordered" evidence="1">
    <location>
        <begin position="326"/>
        <end position="385"/>
    </location>
</feature>
<dbReference type="OMA" id="FNTCEFR"/>
<name>Q55D64_DICDI</name>
<feature type="compositionally biased region" description="Low complexity" evidence="1">
    <location>
        <begin position="350"/>
        <end position="372"/>
    </location>
</feature>
<dbReference type="InParanoid" id="Q55D64"/>
<feature type="compositionally biased region" description="Low complexity" evidence="1">
    <location>
        <begin position="209"/>
        <end position="236"/>
    </location>
</feature>
<sequence length="385" mass="43439">MGSDDEYFEDEDDIDVDIDIVDPPIAPKNSEAFLTEVQLNKEIKLSLLLSQKDSLIKYLNRINVNKELIQLLNEDINLIISNQIDDKNNKESKNNSNNKTISINQTLNIDNEYVKNTQTFLSETVSLYHKINSKDSIVNNKNNKDAYRIKRFKKVLEEPKFDIPTIHSEIVQVTAPKEDIEKRVKTFTTSKKLENGKYNIVEFIDDSENSSNGVNAAGSNNNSSGSSDANNNNNTSRCSAVPPSKMKITKTYNLTGPLDNISSSTIQQPFIDDRLSILENHLKLVVPPVPIDIYQRVKLIEQKMIALEEKNPTIFKELYDTMKQNSTVDHTSSTTTTTTTTSVNKVLKQNSSNDNNNNNNTTTSTNPNSSGNRNDKPKITFKLKK</sequence>
<evidence type="ECO:0000256" key="1">
    <source>
        <dbReference type="SAM" id="MobiDB-lite"/>
    </source>
</evidence>
<protein>
    <submittedName>
        <fullName evidence="2">Uncharacterized protein</fullName>
    </submittedName>
</protein>
<evidence type="ECO:0000313" key="3">
    <source>
        <dbReference type="Proteomes" id="UP000002195"/>
    </source>
</evidence>
<evidence type="ECO:0000313" key="2">
    <source>
        <dbReference type="EMBL" id="EAL72238.1"/>
    </source>
</evidence>
<dbReference type="AlphaFoldDB" id="Q55D64"/>
<dbReference type="dictyBase" id="DDB_G0269776"/>
<feature type="compositionally biased region" description="Low complexity" evidence="1">
    <location>
        <begin position="331"/>
        <end position="342"/>
    </location>
</feature>
<comment type="caution">
    <text evidence="2">The sequence shown here is derived from an EMBL/GenBank/DDBJ whole genome shotgun (WGS) entry which is preliminary data.</text>
</comment>
<gene>
    <name evidence="2" type="ORF">DDB_G0269776</name>
</gene>
<dbReference type="RefSeq" id="XP_646267.1">
    <property type="nucleotide sequence ID" value="XM_641175.1"/>
</dbReference>
<dbReference type="GeneID" id="8617223"/>
<dbReference type="HOGENOM" id="CLU_718502_0_0_1"/>
<feature type="region of interest" description="Disordered" evidence="1">
    <location>
        <begin position="209"/>
        <end position="243"/>
    </location>
</feature>
<keyword evidence="3" id="KW-1185">Reference proteome</keyword>
<reference evidence="2 3" key="1">
    <citation type="journal article" date="2005" name="Nature">
        <title>The genome of the social amoeba Dictyostelium discoideum.</title>
        <authorList>
            <consortium name="The Dictyostelium discoideum Sequencing Consortium"/>
            <person name="Eichinger L."/>
            <person name="Pachebat J.A."/>
            <person name="Glockner G."/>
            <person name="Rajandream M.A."/>
            <person name="Sucgang R."/>
            <person name="Berriman M."/>
            <person name="Song J."/>
            <person name="Olsen R."/>
            <person name="Szafranski K."/>
            <person name="Xu Q."/>
            <person name="Tunggal B."/>
            <person name="Kummerfeld S."/>
            <person name="Madera M."/>
            <person name="Konfortov B.A."/>
            <person name="Rivero F."/>
            <person name="Bankier A.T."/>
            <person name="Lehmann R."/>
            <person name="Hamlin N."/>
            <person name="Davies R."/>
            <person name="Gaudet P."/>
            <person name="Fey P."/>
            <person name="Pilcher K."/>
            <person name="Chen G."/>
            <person name="Saunders D."/>
            <person name="Sodergren E."/>
            <person name="Davis P."/>
            <person name="Kerhornou A."/>
            <person name="Nie X."/>
            <person name="Hall N."/>
            <person name="Anjard C."/>
            <person name="Hemphill L."/>
            <person name="Bason N."/>
            <person name="Farbrother P."/>
            <person name="Desany B."/>
            <person name="Just E."/>
            <person name="Morio T."/>
            <person name="Rost R."/>
            <person name="Churcher C."/>
            <person name="Cooper J."/>
            <person name="Haydock S."/>
            <person name="van Driessche N."/>
            <person name="Cronin A."/>
            <person name="Goodhead I."/>
            <person name="Muzny D."/>
            <person name="Mourier T."/>
            <person name="Pain A."/>
            <person name="Lu M."/>
            <person name="Harper D."/>
            <person name="Lindsay R."/>
            <person name="Hauser H."/>
            <person name="James K."/>
            <person name="Quiles M."/>
            <person name="Madan Babu M."/>
            <person name="Saito T."/>
            <person name="Buchrieser C."/>
            <person name="Wardroper A."/>
            <person name="Felder M."/>
            <person name="Thangavelu M."/>
            <person name="Johnson D."/>
            <person name="Knights A."/>
            <person name="Loulseged H."/>
            <person name="Mungall K."/>
            <person name="Oliver K."/>
            <person name="Price C."/>
            <person name="Quail M.A."/>
            <person name="Urushihara H."/>
            <person name="Hernandez J."/>
            <person name="Rabbinowitsch E."/>
            <person name="Steffen D."/>
            <person name="Sanders M."/>
            <person name="Ma J."/>
            <person name="Kohara Y."/>
            <person name="Sharp S."/>
            <person name="Simmonds M."/>
            <person name="Spiegler S."/>
            <person name="Tivey A."/>
            <person name="Sugano S."/>
            <person name="White B."/>
            <person name="Walker D."/>
            <person name="Woodward J."/>
            <person name="Winckler T."/>
            <person name="Tanaka Y."/>
            <person name="Shaulsky G."/>
            <person name="Schleicher M."/>
            <person name="Weinstock G."/>
            <person name="Rosenthal A."/>
            <person name="Cox E.C."/>
            <person name="Chisholm R.L."/>
            <person name="Gibbs R."/>
            <person name="Loomis W.F."/>
            <person name="Platzer M."/>
            <person name="Kay R.R."/>
            <person name="Williams J."/>
            <person name="Dear P.H."/>
            <person name="Noegel A.A."/>
            <person name="Barrell B."/>
            <person name="Kuspa A."/>
        </authorList>
    </citation>
    <scope>NUCLEOTIDE SEQUENCE [LARGE SCALE GENOMIC DNA]</scope>
    <source>
        <strain evidence="2 3">AX4</strain>
    </source>
</reference>
<accession>Q55D64</accession>
<dbReference type="PRO" id="PR:Q55D64"/>
<organism evidence="2 3">
    <name type="scientific">Dictyostelium discoideum</name>
    <name type="common">Social amoeba</name>
    <dbReference type="NCBI Taxonomy" id="44689"/>
    <lineage>
        <taxon>Eukaryota</taxon>
        <taxon>Amoebozoa</taxon>
        <taxon>Evosea</taxon>
        <taxon>Eumycetozoa</taxon>
        <taxon>Dictyostelia</taxon>
        <taxon>Dictyosteliales</taxon>
        <taxon>Dictyosteliaceae</taxon>
        <taxon>Dictyostelium</taxon>
    </lineage>
</organism>
<dbReference type="Proteomes" id="UP000002195">
    <property type="component" value="Unassembled WGS sequence"/>
</dbReference>
<dbReference type="FunCoup" id="Q55D64">
    <property type="interactions" value="113"/>
</dbReference>
<dbReference type="PaxDb" id="44689-DDB0190544"/>
<dbReference type="KEGG" id="ddi:DDB_G0269776"/>
<dbReference type="VEuPathDB" id="AmoebaDB:DDB_G0269776"/>
<dbReference type="GO" id="GO:0005829">
    <property type="term" value="C:cytosol"/>
    <property type="evidence" value="ECO:0000318"/>
    <property type="project" value="GO_Central"/>
</dbReference>
<dbReference type="EMBL" id="AAFI02000005">
    <property type="protein sequence ID" value="EAL72238.1"/>
    <property type="molecule type" value="Genomic_DNA"/>
</dbReference>